<sequence length="271" mass="30116">MHLLNPLSIYEFKSLPATFPKVLDLSKFRVSELGQEYVLQCTIFRPDPWGNTVESQTEKVVICPDMCPSSGSSDGFVLLMILAPNDLVIYASRERKGAIIEDMPSPDDVILFNGKFYAVDSTGRTVMVELSSNATLVADSVFGGSKKCLVESRGELLLVDMYKSLDPNELLDQLDDFKVFKLDEKGQKWVEVKSLGDRVLFLGSHSTSAAVGGFGEKRAGDFQPSVSFSLQREETSVCPTSKKRERKERKESIKEDELGSMTHTYLDGVYG</sequence>
<evidence type="ECO:0000313" key="4">
    <source>
        <dbReference type="Proteomes" id="UP001415857"/>
    </source>
</evidence>
<dbReference type="PANTHER" id="PTHR47123">
    <property type="entry name" value="F-BOX PROTEIN SKIP23"/>
    <property type="match status" value="1"/>
</dbReference>
<dbReference type="Proteomes" id="UP001415857">
    <property type="component" value="Unassembled WGS sequence"/>
</dbReference>
<reference evidence="3 4" key="1">
    <citation type="journal article" date="2024" name="Plant J.">
        <title>Genome sequences and population genomics reveal climatic adaptation and genomic divergence between two closely related sweetgum species.</title>
        <authorList>
            <person name="Xu W.Q."/>
            <person name="Ren C.Q."/>
            <person name="Zhang X.Y."/>
            <person name="Comes H.P."/>
            <person name="Liu X.H."/>
            <person name="Li Y.G."/>
            <person name="Kettle C.J."/>
            <person name="Jalonen R."/>
            <person name="Gaisberger H."/>
            <person name="Ma Y.Z."/>
            <person name="Qiu Y.X."/>
        </authorList>
    </citation>
    <scope>NUCLEOTIDE SEQUENCE [LARGE SCALE GENOMIC DNA]</scope>
    <source>
        <strain evidence="3">Hangzhou</strain>
    </source>
</reference>
<evidence type="ECO:0000259" key="2">
    <source>
        <dbReference type="Pfam" id="PF03478"/>
    </source>
</evidence>
<dbReference type="AlphaFoldDB" id="A0AAP0RX91"/>
<organism evidence="3 4">
    <name type="scientific">Liquidambar formosana</name>
    <name type="common">Formosan gum</name>
    <dbReference type="NCBI Taxonomy" id="63359"/>
    <lineage>
        <taxon>Eukaryota</taxon>
        <taxon>Viridiplantae</taxon>
        <taxon>Streptophyta</taxon>
        <taxon>Embryophyta</taxon>
        <taxon>Tracheophyta</taxon>
        <taxon>Spermatophyta</taxon>
        <taxon>Magnoliopsida</taxon>
        <taxon>eudicotyledons</taxon>
        <taxon>Gunneridae</taxon>
        <taxon>Pentapetalae</taxon>
        <taxon>Saxifragales</taxon>
        <taxon>Altingiaceae</taxon>
        <taxon>Liquidambar</taxon>
    </lineage>
</organism>
<accession>A0AAP0RX91</accession>
<evidence type="ECO:0000313" key="3">
    <source>
        <dbReference type="EMBL" id="KAK9286596.1"/>
    </source>
</evidence>
<feature type="domain" description="KIB1-4 beta-propeller" evidence="2">
    <location>
        <begin position="1"/>
        <end position="209"/>
    </location>
</feature>
<feature type="region of interest" description="Disordered" evidence="1">
    <location>
        <begin position="233"/>
        <end position="259"/>
    </location>
</feature>
<evidence type="ECO:0000256" key="1">
    <source>
        <dbReference type="SAM" id="MobiDB-lite"/>
    </source>
</evidence>
<comment type="caution">
    <text evidence="3">The sequence shown here is derived from an EMBL/GenBank/DDBJ whole genome shotgun (WGS) entry which is preliminary data.</text>
</comment>
<name>A0AAP0RX91_LIQFO</name>
<protein>
    <recommendedName>
        <fullName evidence="2">KIB1-4 beta-propeller domain-containing protein</fullName>
    </recommendedName>
</protein>
<dbReference type="EMBL" id="JBBPBK010000004">
    <property type="protein sequence ID" value="KAK9286596.1"/>
    <property type="molecule type" value="Genomic_DNA"/>
</dbReference>
<feature type="compositionally biased region" description="Basic and acidic residues" evidence="1">
    <location>
        <begin position="248"/>
        <end position="257"/>
    </location>
</feature>
<dbReference type="InterPro" id="IPR005174">
    <property type="entry name" value="KIB1-4_b-propeller"/>
</dbReference>
<dbReference type="InterPro" id="IPR051304">
    <property type="entry name" value="SCF_F-box_domain"/>
</dbReference>
<dbReference type="Pfam" id="PF03478">
    <property type="entry name" value="Beta-prop_KIB1-4"/>
    <property type="match status" value="1"/>
</dbReference>
<keyword evidence="4" id="KW-1185">Reference proteome</keyword>
<gene>
    <name evidence="3" type="ORF">L1049_014996</name>
</gene>
<dbReference type="PANTHER" id="PTHR47123:SF15">
    <property type="entry name" value="F-BOX PROTEIN SKIP23"/>
    <property type="match status" value="1"/>
</dbReference>
<proteinExistence type="predicted"/>